<dbReference type="SUPFAM" id="SSF56112">
    <property type="entry name" value="Protein kinase-like (PK-like)"/>
    <property type="match status" value="1"/>
</dbReference>
<dbReference type="AlphaFoldDB" id="A0A1E5WGT0"/>
<feature type="non-terminal residue" evidence="2">
    <location>
        <position position="31"/>
    </location>
</feature>
<comment type="caution">
    <text evidence="2">The sequence shown here is derived from an EMBL/GenBank/DDBJ whole genome shotgun (WGS) entry which is preliminary data.</text>
</comment>
<dbReference type="Gene3D" id="1.10.510.10">
    <property type="entry name" value="Transferase(Phosphotransferase) domain 1"/>
    <property type="match status" value="1"/>
</dbReference>
<dbReference type="PROSITE" id="PS50011">
    <property type="entry name" value="PROTEIN_KINASE_DOM"/>
    <property type="match status" value="1"/>
</dbReference>
<protein>
    <recommendedName>
        <fullName evidence="1">Protein kinase domain-containing protein</fullName>
    </recommendedName>
</protein>
<dbReference type="GO" id="GO:0005524">
    <property type="term" value="F:ATP binding"/>
    <property type="evidence" value="ECO:0007669"/>
    <property type="project" value="InterPro"/>
</dbReference>
<dbReference type="InterPro" id="IPR000719">
    <property type="entry name" value="Prot_kinase_dom"/>
</dbReference>
<dbReference type="EMBL" id="LWDX02008652">
    <property type="protein sequence ID" value="OEL36606.1"/>
    <property type="molecule type" value="Genomic_DNA"/>
</dbReference>
<dbReference type="InterPro" id="IPR011009">
    <property type="entry name" value="Kinase-like_dom_sf"/>
</dbReference>
<gene>
    <name evidence="2" type="ORF">BAE44_0002375</name>
</gene>
<evidence type="ECO:0000313" key="3">
    <source>
        <dbReference type="Proteomes" id="UP000095767"/>
    </source>
</evidence>
<sequence>MSTDAKDFLARCFARNPRDRSTAEHLLEHPF</sequence>
<proteinExistence type="predicted"/>
<dbReference type="Proteomes" id="UP000095767">
    <property type="component" value="Unassembled WGS sequence"/>
</dbReference>
<accession>A0A1E5WGT0</accession>
<evidence type="ECO:0000259" key="1">
    <source>
        <dbReference type="PROSITE" id="PS50011"/>
    </source>
</evidence>
<dbReference type="OrthoDB" id="275301at2759"/>
<feature type="domain" description="Protein kinase" evidence="1">
    <location>
        <begin position="1"/>
        <end position="31"/>
    </location>
</feature>
<name>A0A1E5WGT0_9POAL</name>
<dbReference type="GO" id="GO:0004672">
    <property type="term" value="F:protein kinase activity"/>
    <property type="evidence" value="ECO:0007669"/>
    <property type="project" value="InterPro"/>
</dbReference>
<organism evidence="2 3">
    <name type="scientific">Dichanthelium oligosanthes</name>
    <dbReference type="NCBI Taxonomy" id="888268"/>
    <lineage>
        <taxon>Eukaryota</taxon>
        <taxon>Viridiplantae</taxon>
        <taxon>Streptophyta</taxon>
        <taxon>Embryophyta</taxon>
        <taxon>Tracheophyta</taxon>
        <taxon>Spermatophyta</taxon>
        <taxon>Magnoliopsida</taxon>
        <taxon>Liliopsida</taxon>
        <taxon>Poales</taxon>
        <taxon>Poaceae</taxon>
        <taxon>PACMAD clade</taxon>
        <taxon>Panicoideae</taxon>
        <taxon>Panicodae</taxon>
        <taxon>Paniceae</taxon>
        <taxon>Dichantheliinae</taxon>
        <taxon>Dichanthelium</taxon>
    </lineage>
</organism>
<reference evidence="2 3" key="1">
    <citation type="submission" date="2016-09" db="EMBL/GenBank/DDBJ databases">
        <title>The draft genome of Dichanthelium oligosanthes: A C3 panicoid grass species.</title>
        <authorList>
            <person name="Studer A.J."/>
            <person name="Schnable J.C."/>
            <person name="Brutnell T.P."/>
        </authorList>
    </citation>
    <scope>NUCLEOTIDE SEQUENCE [LARGE SCALE GENOMIC DNA]</scope>
    <source>
        <strain evidence="3">cv. Kellogg 1175</strain>
        <tissue evidence="2">Leaf</tissue>
    </source>
</reference>
<evidence type="ECO:0000313" key="2">
    <source>
        <dbReference type="EMBL" id="OEL36606.1"/>
    </source>
</evidence>
<keyword evidence="3" id="KW-1185">Reference proteome</keyword>